<dbReference type="PANTHER" id="PTHR43649:SF12">
    <property type="entry name" value="DIACETYLCHITOBIOSE BINDING PROTEIN DASA"/>
    <property type="match status" value="1"/>
</dbReference>
<evidence type="ECO:0000313" key="1">
    <source>
        <dbReference type="EMBL" id="MUG21340.1"/>
    </source>
</evidence>
<dbReference type="Gene3D" id="3.40.190.10">
    <property type="entry name" value="Periplasmic binding protein-like II"/>
    <property type="match status" value="1"/>
</dbReference>
<dbReference type="PANTHER" id="PTHR43649">
    <property type="entry name" value="ARABINOSE-BINDING PROTEIN-RELATED"/>
    <property type="match status" value="1"/>
</dbReference>
<sequence>MNIKVLLCTFLTMILCVGCTDINLFKSQKNETKEVVKVLYESEEAFFTNYGSLLSAKYPNIEFVVIPFPYVAPSADGEEIQLAYDQVIKEQQPDVLFLFPEQVERYGNLGQLYNLDSLINQDRFDIEKLHPAIVDYIRSIGSGQLFALTPNFYGTGVYYNKDLFDKFQVPYPTDAMTWEELMQLARRFSPSSTSSYGIRFNSANSSLFQLALKIGANNDLKYIDLEHKRMTLNTPSWKNIFQSVFDTYKEDAIYQNSDQDKLKPGMTYQERLLLNPFITNQVAMAIEGHYFMNDLRLAEELKPEEVPNWDVVSLPSNDDQLFSEDSIWIQYMLSINSQSANLSAAWEVVKYINSEEFTRVTLKSTLRDSLPLRRSAMTGDSHNLDAFYKPKMNPYQPQSNLRLSHRFNELLNAYADTEIEKAYEGSITLDEALSSIEQKGQELLLDKNMSNAQ</sequence>
<organism evidence="1 2">
    <name type="scientific">Paenibacillus macerans</name>
    <name type="common">Bacillus macerans</name>
    <dbReference type="NCBI Taxonomy" id="44252"/>
    <lineage>
        <taxon>Bacteria</taxon>
        <taxon>Bacillati</taxon>
        <taxon>Bacillota</taxon>
        <taxon>Bacilli</taxon>
        <taxon>Bacillales</taxon>
        <taxon>Paenibacillaceae</taxon>
        <taxon>Paenibacillus</taxon>
    </lineage>
</organism>
<gene>
    <name evidence="1" type="ORF">GNQ08_02690</name>
</gene>
<comment type="caution">
    <text evidence="1">The sequence shown here is derived from an EMBL/GenBank/DDBJ whole genome shotgun (WGS) entry which is preliminary data.</text>
</comment>
<dbReference type="Pfam" id="PF01547">
    <property type="entry name" value="SBP_bac_1"/>
    <property type="match status" value="1"/>
</dbReference>
<proteinExistence type="predicted"/>
<dbReference type="OrthoDB" id="2675752at2"/>
<reference evidence="1 2" key="1">
    <citation type="submission" date="2019-11" db="EMBL/GenBank/DDBJ databases">
        <title>Draft genome sequences of five Paenibacillus species of dairy origin.</title>
        <authorList>
            <person name="Olajide A.M."/>
            <person name="Chen S."/>
            <person name="Lapointe G."/>
        </authorList>
    </citation>
    <scope>NUCLEOTIDE SEQUENCE [LARGE SCALE GENOMIC DNA]</scope>
    <source>
        <strain evidence="1 2">3CT49</strain>
    </source>
</reference>
<name>A0A6N8ERF5_PAEMA</name>
<dbReference type="RefSeq" id="WP_036619102.1">
    <property type="nucleotide sequence ID" value="NZ_BOSD01000002.1"/>
</dbReference>
<dbReference type="EMBL" id="WNZZ01000001">
    <property type="protein sequence ID" value="MUG21340.1"/>
    <property type="molecule type" value="Genomic_DNA"/>
</dbReference>
<dbReference type="GeneID" id="77010966"/>
<accession>A0A6N8ERF5</accession>
<protein>
    <submittedName>
        <fullName evidence="1">Extracellular solute-binding protein</fullName>
    </submittedName>
</protein>
<dbReference type="Proteomes" id="UP000442469">
    <property type="component" value="Unassembled WGS sequence"/>
</dbReference>
<dbReference type="InterPro" id="IPR006059">
    <property type="entry name" value="SBP"/>
</dbReference>
<dbReference type="InterPro" id="IPR050490">
    <property type="entry name" value="Bact_solute-bd_prot1"/>
</dbReference>
<dbReference type="SUPFAM" id="SSF53850">
    <property type="entry name" value="Periplasmic binding protein-like II"/>
    <property type="match status" value="1"/>
</dbReference>
<dbReference type="AlphaFoldDB" id="A0A6N8ERF5"/>
<evidence type="ECO:0000313" key="2">
    <source>
        <dbReference type="Proteomes" id="UP000442469"/>
    </source>
</evidence>